<gene>
    <name evidence="1" type="ORF">NSIN_80062</name>
</gene>
<proteinExistence type="predicted"/>
<protein>
    <recommendedName>
        <fullName evidence="3">Roadblock/LAMTOR2 domain-containing protein</fullName>
    </recommendedName>
</protein>
<dbReference type="AlphaFoldDB" id="A0A2H1EJ08"/>
<dbReference type="Pfam" id="PF20364">
    <property type="entry name" value="DUF6659"/>
    <property type="match status" value="1"/>
</dbReference>
<dbReference type="EMBL" id="FRFC01000009">
    <property type="protein sequence ID" value="SHO48024.1"/>
    <property type="molecule type" value="Genomic_DNA"/>
</dbReference>
<evidence type="ECO:0000313" key="1">
    <source>
        <dbReference type="EMBL" id="SHO48024.1"/>
    </source>
</evidence>
<evidence type="ECO:0008006" key="3">
    <source>
        <dbReference type="Google" id="ProtNLM"/>
    </source>
</evidence>
<reference evidence="2" key="1">
    <citation type="submission" date="2016-12" db="EMBL/GenBank/DDBJ databases">
        <authorList>
            <person name="Herbold C."/>
        </authorList>
    </citation>
    <scope>NUCLEOTIDE SEQUENCE [LARGE SCALE GENOMIC DNA]</scope>
</reference>
<sequence length="131" mass="15447">MSMIYDSYFGFDNLCNEIINIDNSINLVAVLNNKGRVIETKVREAIDTYYNPLKKEMFFMQCVLQTSMNKDHDDELGKITSYILEREKFTMFSFEFLSYVILVVSRSKNNTIQLKEVIIEKINKHKKIEIV</sequence>
<name>A0A2H1EJ08_9ARCH</name>
<keyword evidence="2" id="KW-1185">Reference proteome</keyword>
<organism evidence="1 2">
    <name type="scientific">Nitrosotalea sinensis</name>
    <dbReference type="NCBI Taxonomy" id="1499975"/>
    <lineage>
        <taxon>Archaea</taxon>
        <taxon>Nitrososphaerota</taxon>
        <taxon>Nitrososphaeria</taxon>
        <taxon>Nitrosotaleales</taxon>
        <taxon>Nitrosotaleaceae</taxon>
        <taxon>Nitrosotalea</taxon>
    </lineage>
</organism>
<evidence type="ECO:0000313" key="2">
    <source>
        <dbReference type="Proteomes" id="UP000232412"/>
    </source>
</evidence>
<accession>A0A2H1EJ08</accession>
<dbReference type="InterPro" id="IPR046600">
    <property type="entry name" value="DUF6659"/>
</dbReference>
<dbReference type="Proteomes" id="UP000232412">
    <property type="component" value="Unassembled WGS sequence"/>
</dbReference>